<dbReference type="OrthoDB" id="5792673at2759"/>
<evidence type="ECO:0008006" key="4">
    <source>
        <dbReference type="Google" id="ProtNLM"/>
    </source>
</evidence>
<dbReference type="Gene3D" id="2.170.270.10">
    <property type="entry name" value="SET domain"/>
    <property type="match status" value="1"/>
</dbReference>
<dbReference type="AlphaFoldDB" id="A0A316Z555"/>
<accession>A0A316Z555</accession>
<dbReference type="RefSeq" id="XP_025597008.1">
    <property type="nucleotide sequence ID" value="XM_025742908.1"/>
</dbReference>
<protein>
    <recommendedName>
        <fullName evidence="4">SET domain-containing protein</fullName>
    </recommendedName>
</protein>
<keyword evidence="3" id="KW-1185">Reference proteome</keyword>
<feature type="compositionally biased region" description="Low complexity" evidence="1">
    <location>
        <begin position="208"/>
        <end position="217"/>
    </location>
</feature>
<organism evidence="2 3">
    <name type="scientific">Tilletiopsis washingtonensis</name>
    <dbReference type="NCBI Taxonomy" id="58919"/>
    <lineage>
        <taxon>Eukaryota</taxon>
        <taxon>Fungi</taxon>
        <taxon>Dikarya</taxon>
        <taxon>Basidiomycota</taxon>
        <taxon>Ustilaginomycotina</taxon>
        <taxon>Exobasidiomycetes</taxon>
        <taxon>Entylomatales</taxon>
        <taxon>Entylomatales incertae sedis</taxon>
        <taxon>Tilletiopsis</taxon>
    </lineage>
</organism>
<evidence type="ECO:0000313" key="3">
    <source>
        <dbReference type="Proteomes" id="UP000245946"/>
    </source>
</evidence>
<dbReference type="InterPro" id="IPR046341">
    <property type="entry name" value="SET_dom_sf"/>
</dbReference>
<dbReference type="STRING" id="58919.A0A316Z555"/>
<dbReference type="GeneID" id="37270452"/>
<evidence type="ECO:0000313" key="2">
    <source>
        <dbReference type="EMBL" id="PWN96729.1"/>
    </source>
</evidence>
<dbReference type="SUPFAM" id="SSF82199">
    <property type="entry name" value="SET domain"/>
    <property type="match status" value="1"/>
</dbReference>
<dbReference type="EMBL" id="KZ819298">
    <property type="protein sequence ID" value="PWN96729.1"/>
    <property type="molecule type" value="Genomic_DNA"/>
</dbReference>
<evidence type="ECO:0000256" key="1">
    <source>
        <dbReference type="SAM" id="MobiDB-lite"/>
    </source>
</evidence>
<sequence>MGKPSTVGGKQNFRPNKGVLFGAGNDELQRPKTRASPVPPPLESHAWPANVRRLTHCVASPLLPQHLHSLCAEIDDADPHSDASTAGCVVVRLIPRTSPHPARGQYGLFAAHDLPPRTPLCAYFGTLHTQQETNEKSEFDLGIEGPAGEQLGIDATKAGSIARFCNDYRGILPRANAEFKDFVAEAAGSSAAPQGLSETASLQKALPGAARSGAARKAASESESEESDSGKEDEEYSESGQEQDAPAQAAAAPAPPARRPRVLGQAIYSGSKPIKRGEEVCVSYGKGFWSGREGGGG</sequence>
<name>A0A316Z555_9BASI</name>
<feature type="region of interest" description="Disordered" evidence="1">
    <location>
        <begin position="190"/>
        <end position="269"/>
    </location>
</feature>
<feature type="region of interest" description="Disordered" evidence="1">
    <location>
        <begin position="1"/>
        <end position="43"/>
    </location>
</feature>
<feature type="compositionally biased region" description="Acidic residues" evidence="1">
    <location>
        <begin position="222"/>
        <end position="237"/>
    </location>
</feature>
<dbReference type="Proteomes" id="UP000245946">
    <property type="component" value="Unassembled WGS sequence"/>
</dbReference>
<proteinExistence type="predicted"/>
<gene>
    <name evidence="2" type="ORF">FA09DRAFT_331187</name>
</gene>
<reference evidence="2 3" key="1">
    <citation type="journal article" date="2018" name="Mol. Biol. Evol.">
        <title>Broad Genomic Sampling Reveals a Smut Pathogenic Ancestry of the Fungal Clade Ustilaginomycotina.</title>
        <authorList>
            <person name="Kijpornyongpan T."/>
            <person name="Mondo S.J."/>
            <person name="Barry K."/>
            <person name="Sandor L."/>
            <person name="Lee J."/>
            <person name="Lipzen A."/>
            <person name="Pangilinan J."/>
            <person name="LaButti K."/>
            <person name="Hainaut M."/>
            <person name="Henrissat B."/>
            <person name="Grigoriev I.V."/>
            <person name="Spatafora J.W."/>
            <person name="Aime M.C."/>
        </authorList>
    </citation>
    <scope>NUCLEOTIDE SEQUENCE [LARGE SCALE GENOMIC DNA]</scope>
    <source>
        <strain evidence="2 3">MCA 4186</strain>
    </source>
</reference>